<feature type="repeat" description="Solcar" evidence="8">
    <location>
        <begin position="112"/>
        <end position="213"/>
    </location>
</feature>
<gene>
    <name evidence="10" type="ORF">NSCI0253_LOCUS34722</name>
</gene>
<evidence type="ECO:0000313" key="10">
    <source>
        <dbReference type="EMBL" id="CAD8860368.1"/>
    </source>
</evidence>
<dbReference type="GO" id="GO:0016020">
    <property type="term" value="C:membrane"/>
    <property type="evidence" value="ECO:0007669"/>
    <property type="project" value="UniProtKB-SubCell"/>
</dbReference>
<evidence type="ECO:0000256" key="7">
    <source>
        <dbReference type="ARBA" id="ARBA00023136"/>
    </source>
</evidence>
<dbReference type="InterPro" id="IPR050391">
    <property type="entry name" value="Mito_Metabolite_Transporter"/>
</dbReference>
<accession>A0A7S1AP20</accession>
<dbReference type="Pfam" id="PF00153">
    <property type="entry name" value="Mito_carr"/>
    <property type="match status" value="3"/>
</dbReference>
<dbReference type="PROSITE" id="PS50920">
    <property type="entry name" value="SOLCAR"/>
    <property type="match status" value="3"/>
</dbReference>
<dbReference type="PANTHER" id="PTHR45618">
    <property type="entry name" value="MITOCHONDRIAL DICARBOXYLATE CARRIER-RELATED"/>
    <property type="match status" value="1"/>
</dbReference>
<keyword evidence="6" id="KW-1133">Transmembrane helix</keyword>
<keyword evidence="4 8" id="KW-0812">Transmembrane</keyword>
<evidence type="ECO:0000256" key="5">
    <source>
        <dbReference type="ARBA" id="ARBA00022737"/>
    </source>
</evidence>
<sequence length="312" mass="32155">MTGKSAREVGAEIGAAMTAASSVPLALNWTDVIKTRMQGASVEGCTAPPYTGGFTAVGKRILAEEGVLALWSTGMPASLGRECTVIGSRMGAYPATRDFISFLSGGDGGGSTGVGSKLGAGVVLGAVSGLLATPFDLVRIMMQAEAGLSDANGVLTTGLRAGKPRELRSTPHAFAGIVQKGALGLFRGSGVNVVRSILMTVGTVPVYEHTKHLAKTHLDVADSPVLHFGSGIVAGLVGTTVTMPADVIRTRVMSGRGVSFAEAASAIAREHGPMGFVRGWVPAYTRIGPLFLLMPALVEQVRVRLFGLSYMV</sequence>
<keyword evidence="5" id="KW-0677">Repeat</keyword>
<reference evidence="10" key="1">
    <citation type="submission" date="2021-01" db="EMBL/GenBank/DDBJ databases">
        <authorList>
            <person name="Corre E."/>
            <person name="Pelletier E."/>
            <person name="Niang G."/>
            <person name="Scheremetjew M."/>
            <person name="Finn R."/>
            <person name="Kale V."/>
            <person name="Holt S."/>
            <person name="Cochrane G."/>
            <person name="Meng A."/>
            <person name="Brown T."/>
            <person name="Cohen L."/>
        </authorList>
    </citation>
    <scope>NUCLEOTIDE SEQUENCE</scope>
</reference>
<dbReference type="InterPro" id="IPR018108">
    <property type="entry name" value="MCP_transmembrane"/>
</dbReference>
<evidence type="ECO:0000256" key="9">
    <source>
        <dbReference type="RuleBase" id="RU000488"/>
    </source>
</evidence>
<name>A0A7S1AP20_NOCSC</name>
<feature type="repeat" description="Solcar" evidence="8">
    <location>
        <begin position="222"/>
        <end position="304"/>
    </location>
</feature>
<evidence type="ECO:0000256" key="3">
    <source>
        <dbReference type="ARBA" id="ARBA00022448"/>
    </source>
</evidence>
<evidence type="ECO:0000256" key="8">
    <source>
        <dbReference type="PROSITE-ProRule" id="PRU00282"/>
    </source>
</evidence>
<proteinExistence type="inferred from homology"/>
<organism evidence="10">
    <name type="scientific">Noctiluca scintillans</name>
    <name type="common">Sea sparkle</name>
    <name type="synonym">Red tide dinoflagellate</name>
    <dbReference type="NCBI Taxonomy" id="2966"/>
    <lineage>
        <taxon>Eukaryota</taxon>
        <taxon>Sar</taxon>
        <taxon>Alveolata</taxon>
        <taxon>Dinophyceae</taxon>
        <taxon>Noctilucales</taxon>
        <taxon>Noctilucaceae</taxon>
        <taxon>Noctiluca</taxon>
    </lineage>
</organism>
<evidence type="ECO:0000256" key="2">
    <source>
        <dbReference type="ARBA" id="ARBA00006375"/>
    </source>
</evidence>
<comment type="similarity">
    <text evidence="2 9">Belongs to the mitochondrial carrier (TC 2.A.29) family.</text>
</comment>
<evidence type="ECO:0000256" key="6">
    <source>
        <dbReference type="ARBA" id="ARBA00022989"/>
    </source>
</evidence>
<dbReference type="InterPro" id="IPR023395">
    <property type="entry name" value="MCP_dom_sf"/>
</dbReference>
<dbReference type="Gene3D" id="1.50.40.10">
    <property type="entry name" value="Mitochondrial carrier domain"/>
    <property type="match status" value="1"/>
</dbReference>
<comment type="subcellular location">
    <subcellularLocation>
        <location evidence="1">Membrane</location>
        <topology evidence="1">Multi-pass membrane protein</topology>
    </subcellularLocation>
</comment>
<keyword evidence="3 9" id="KW-0813">Transport</keyword>
<keyword evidence="7 8" id="KW-0472">Membrane</keyword>
<dbReference type="SUPFAM" id="SSF103506">
    <property type="entry name" value="Mitochondrial carrier"/>
    <property type="match status" value="1"/>
</dbReference>
<protein>
    <submittedName>
        <fullName evidence="10">Uncharacterized protein</fullName>
    </submittedName>
</protein>
<feature type="repeat" description="Solcar" evidence="8">
    <location>
        <begin position="7"/>
        <end position="99"/>
    </location>
</feature>
<evidence type="ECO:0000256" key="1">
    <source>
        <dbReference type="ARBA" id="ARBA00004141"/>
    </source>
</evidence>
<evidence type="ECO:0000256" key="4">
    <source>
        <dbReference type="ARBA" id="ARBA00022692"/>
    </source>
</evidence>
<dbReference type="EMBL" id="HBFQ01048594">
    <property type="protein sequence ID" value="CAD8860368.1"/>
    <property type="molecule type" value="Transcribed_RNA"/>
</dbReference>
<dbReference type="AlphaFoldDB" id="A0A7S1AP20"/>